<evidence type="ECO:0000256" key="2">
    <source>
        <dbReference type="ARBA" id="ARBA00022741"/>
    </source>
</evidence>
<feature type="domain" description="DNA mismatch repair protein MutS core" evidence="7">
    <location>
        <begin position="1"/>
        <end position="173"/>
    </location>
</feature>
<dbReference type="Pfam" id="PF05190">
    <property type="entry name" value="MutS_IV"/>
    <property type="match status" value="1"/>
</dbReference>
<keyword evidence="5" id="KW-0238">DNA-binding</keyword>
<dbReference type="InterPro" id="IPR036187">
    <property type="entry name" value="DNA_mismatch_repair_MutS_sf"/>
</dbReference>
<accession>A0AAW7KEY8</accession>
<evidence type="ECO:0000259" key="7">
    <source>
        <dbReference type="SMART" id="SM00533"/>
    </source>
</evidence>
<proteinExistence type="inferred from homology"/>
<dbReference type="InterPro" id="IPR007696">
    <property type="entry name" value="DNA_mismatch_repair_MutS_core"/>
</dbReference>
<comment type="similarity">
    <text evidence="1">Belongs to the DNA mismatch repair MutS family.</text>
</comment>
<evidence type="ECO:0000313" key="8">
    <source>
        <dbReference type="EMBL" id="MDN3194090.1"/>
    </source>
</evidence>
<dbReference type="GO" id="GO:0030983">
    <property type="term" value="F:mismatched DNA binding"/>
    <property type="evidence" value="ECO:0007669"/>
    <property type="project" value="InterPro"/>
</dbReference>
<keyword evidence="4" id="KW-0067">ATP-binding</keyword>
<feature type="non-terminal residue" evidence="8">
    <location>
        <position position="173"/>
    </location>
</feature>
<dbReference type="Proteomes" id="UP001173174">
    <property type="component" value="Unassembled WGS sequence"/>
</dbReference>
<evidence type="ECO:0000256" key="3">
    <source>
        <dbReference type="ARBA" id="ARBA00022763"/>
    </source>
</evidence>
<keyword evidence="3" id="KW-0227">DNA damage</keyword>
<dbReference type="FunFam" id="1.10.1420.10:FF:000007">
    <property type="entry name" value="DNA mismatch repair protein MutS"/>
    <property type="match status" value="1"/>
</dbReference>
<evidence type="ECO:0000256" key="1">
    <source>
        <dbReference type="ARBA" id="ARBA00006271"/>
    </source>
</evidence>
<dbReference type="EMBL" id="JAREWH010000184">
    <property type="protein sequence ID" value="MDN3194090.1"/>
    <property type="molecule type" value="Genomic_DNA"/>
</dbReference>
<reference evidence="8" key="2">
    <citation type="submission" date="2023-03" db="EMBL/GenBank/DDBJ databases">
        <authorList>
            <person name="Zajac M."/>
            <person name="Kwit R."/>
            <person name="Wasyl D."/>
        </authorList>
    </citation>
    <scope>NUCLEOTIDE SEQUENCE</scope>
    <source>
        <strain evidence="8">691B_2</strain>
    </source>
</reference>
<feature type="non-terminal residue" evidence="8">
    <location>
        <position position="1"/>
    </location>
</feature>
<dbReference type="AlphaFoldDB" id="A0AAW7KEY8"/>
<protein>
    <submittedName>
        <fullName evidence="8">DNA mismatch repair protein MutS</fullName>
    </submittedName>
</protein>
<dbReference type="InterPro" id="IPR007861">
    <property type="entry name" value="DNA_mismatch_repair_MutS_clamp"/>
</dbReference>
<evidence type="ECO:0000256" key="4">
    <source>
        <dbReference type="ARBA" id="ARBA00022840"/>
    </source>
</evidence>
<name>A0AAW7KEY8_ENTFL</name>
<dbReference type="GO" id="GO:0005524">
    <property type="term" value="F:ATP binding"/>
    <property type="evidence" value="ECO:0007669"/>
    <property type="project" value="UniProtKB-KW"/>
</dbReference>
<keyword evidence="2" id="KW-0547">Nucleotide-binding</keyword>
<evidence type="ECO:0000256" key="6">
    <source>
        <dbReference type="ARBA" id="ARBA00023204"/>
    </source>
</evidence>
<evidence type="ECO:0000313" key="9">
    <source>
        <dbReference type="Proteomes" id="UP001173174"/>
    </source>
</evidence>
<sequence length="173" mass="19731">GRVAFGSVNGRDLIQLRTSLEQVPTIRQLIVGINQGEWDDLLVDLNPVEDLVALIATAINEEAPLQITEGNVIKDGYNDQLDEYRDAMRNGKQWLAELEAKERQETGIKNLKIGYNRVFGYFIEITKSNLANLEEGKYERKQTLANAERFITPELKELERLILEAEEKSVELE</sequence>
<keyword evidence="6" id="KW-0234">DNA repair</keyword>
<reference evidence="8" key="1">
    <citation type="journal article" date="2023" name="Pathogens">
        <title>Prevalence of Enterococcus spp. and the Whole-Genome Characteristics of Enterococcus faecium and Enterococcus faecalis Strains Isolated from Free-Living Birds in Poland.</title>
        <authorList>
            <person name="Kwit R."/>
            <person name="Zajac M."/>
            <person name="Smialowska-Weglinska A."/>
            <person name="Skarzynska M."/>
            <person name="Bomba A."/>
            <person name="Lalak A."/>
            <person name="Skrzypiec E."/>
            <person name="Wojdat D."/>
            <person name="Koza W."/>
            <person name="Mikos-Wojewoda E."/>
            <person name="Pasim P."/>
            <person name="Skora M."/>
            <person name="Polak M."/>
            <person name="Wiacek J."/>
            <person name="Wasyl D."/>
        </authorList>
    </citation>
    <scope>NUCLEOTIDE SEQUENCE</scope>
    <source>
        <strain evidence="8">691B_2</strain>
    </source>
</reference>
<evidence type="ECO:0000256" key="5">
    <source>
        <dbReference type="ARBA" id="ARBA00023125"/>
    </source>
</evidence>
<dbReference type="SMART" id="SM00533">
    <property type="entry name" value="MUTSd"/>
    <property type="match status" value="1"/>
</dbReference>
<dbReference type="SUPFAM" id="SSF48334">
    <property type="entry name" value="DNA repair protein MutS, domain III"/>
    <property type="match status" value="1"/>
</dbReference>
<dbReference type="GO" id="GO:0006298">
    <property type="term" value="P:mismatch repair"/>
    <property type="evidence" value="ECO:0007669"/>
    <property type="project" value="InterPro"/>
</dbReference>
<dbReference type="Gene3D" id="1.10.1420.10">
    <property type="match status" value="1"/>
</dbReference>
<gene>
    <name evidence="8" type="ORF">P0E79_16630</name>
</gene>
<organism evidence="8 9">
    <name type="scientific">Enterococcus faecalis</name>
    <name type="common">Streptococcus faecalis</name>
    <dbReference type="NCBI Taxonomy" id="1351"/>
    <lineage>
        <taxon>Bacteria</taxon>
        <taxon>Bacillati</taxon>
        <taxon>Bacillota</taxon>
        <taxon>Bacilli</taxon>
        <taxon>Lactobacillales</taxon>
        <taxon>Enterococcaceae</taxon>
        <taxon>Enterococcus</taxon>
    </lineage>
</organism>
<comment type="caution">
    <text evidence="8">The sequence shown here is derived from an EMBL/GenBank/DDBJ whole genome shotgun (WGS) entry which is preliminary data.</text>
</comment>